<keyword evidence="1" id="KW-1003">Cell membrane</keyword>
<dbReference type="AlphaFoldDB" id="A0A6N7VVD8"/>
<feature type="compositionally biased region" description="Polar residues" evidence="6">
    <location>
        <begin position="38"/>
        <end position="55"/>
    </location>
</feature>
<name>A0A6N7VVD8_9FIRM</name>
<sequence length="467" mass="51310">MKKIKAGLVALAAALALTACGGNNKADDKASNQDTSKENVTSNAGSNESSGEKSFSGKTLTIAGLDSGYGTEGWKKVIADFEEETGAKVEAKFEKNIADVIRPEIQAGNSPDFIYHSVGTESALTETMVKENMVDEITDVLDKKVPGEDKTVREKIIPGFLDTAVTNPYGDGKTYLAPLFYSPTGLWYNKAMFKEGGGKYELPETMDDFIKLGEEAKKDGIALFTYPTTGYFDTFTFAMLYDIGGQKLFDKLMSYDKDAWENEATPYFENTGKILKYVNKDTVAQANNESFTKNQLQVMKNESLFMPNGTWVVEEMKDAEGVAKDFEWGLMPLPKVNKDGERYAYSFFEQGFIPKDAKEKELAKEFVAFLYSDKAAKAFAENGGAVQPIEGAEGMLKDEVKKSYYSIYENGVKAALGGWTATPSVEGVDMTKTIFDSINSVANGDKSVEDWHKEVVEAAGKIQDAMK</sequence>
<dbReference type="Gene3D" id="3.40.190.10">
    <property type="entry name" value="Periplasmic binding protein-like II"/>
    <property type="match status" value="1"/>
</dbReference>
<gene>
    <name evidence="8" type="ORF">FYJ26_04375</name>
</gene>
<feature type="compositionally biased region" description="Basic and acidic residues" evidence="6">
    <location>
        <begin position="25"/>
        <end position="37"/>
    </location>
</feature>
<feature type="signal peptide" evidence="7">
    <location>
        <begin position="1"/>
        <end position="21"/>
    </location>
</feature>
<keyword evidence="3" id="KW-0472">Membrane</keyword>
<evidence type="ECO:0000256" key="7">
    <source>
        <dbReference type="SAM" id="SignalP"/>
    </source>
</evidence>
<keyword evidence="5" id="KW-0449">Lipoprotein</keyword>
<evidence type="ECO:0000256" key="3">
    <source>
        <dbReference type="ARBA" id="ARBA00023136"/>
    </source>
</evidence>
<keyword evidence="4" id="KW-0564">Palmitate</keyword>
<dbReference type="EMBL" id="VULQ01000004">
    <property type="protein sequence ID" value="MSS77649.1"/>
    <property type="molecule type" value="Genomic_DNA"/>
</dbReference>
<evidence type="ECO:0000256" key="5">
    <source>
        <dbReference type="ARBA" id="ARBA00023288"/>
    </source>
</evidence>
<accession>A0A6N7VVD8</accession>
<reference evidence="8 9" key="1">
    <citation type="submission" date="2019-08" db="EMBL/GenBank/DDBJ databases">
        <title>In-depth cultivation of the pig gut microbiome towards novel bacterial diversity and tailored functional studies.</title>
        <authorList>
            <person name="Wylensek D."/>
            <person name="Hitch T.C.A."/>
            <person name="Clavel T."/>
        </authorList>
    </citation>
    <scope>NUCLEOTIDE SEQUENCE [LARGE SCALE GENOMIC DNA]</scope>
    <source>
        <strain evidence="8 9">WCA-380-WT-2B</strain>
    </source>
</reference>
<dbReference type="RefSeq" id="WP_154539996.1">
    <property type="nucleotide sequence ID" value="NZ_VULQ01000004.1"/>
</dbReference>
<feature type="region of interest" description="Disordered" evidence="6">
    <location>
        <begin position="24"/>
        <end position="55"/>
    </location>
</feature>
<evidence type="ECO:0000256" key="4">
    <source>
        <dbReference type="ARBA" id="ARBA00023139"/>
    </source>
</evidence>
<evidence type="ECO:0000256" key="1">
    <source>
        <dbReference type="ARBA" id="ARBA00022475"/>
    </source>
</evidence>
<dbReference type="SUPFAM" id="SSF53850">
    <property type="entry name" value="Periplasmic binding protein-like II"/>
    <property type="match status" value="1"/>
</dbReference>
<dbReference type="InterPro" id="IPR006059">
    <property type="entry name" value="SBP"/>
</dbReference>
<dbReference type="Proteomes" id="UP000441925">
    <property type="component" value="Unassembled WGS sequence"/>
</dbReference>
<proteinExistence type="predicted"/>
<evidence type="ECO:0000256" key="2">
    <source>
        <dbReference type="ARBA" id="ARBA00022729"/>
    </source>
</evidence>
<evidence type="ECO:0000313" key="9">
    <source>
        <dbReference type="Proteomes" id="UP000441925"/>
    </source>
</evidence>
<dbReference type="InterPro" id="IPR050490">
    <property type="entry name" value="Bact_solute-bd_prot1"/>
</dbReference>
<protein>
    <submittedName>
        <fullName evidence="8">Carbohydrate ABC transporter substrate-binding protein</fullName>
    </submittedName>
</protein>
<feature type="chain" id="PRO_5039728662" evidence="7">
    <location>
        <begin position="22"/>
        <end position="467"/>
    </location>
</feature>
<keyword evidence="9" id="KW-1185">Reference proteome</keyword>
<keyword evidence="2 7" id="KW-0732">Signal</keyword>
<organism evidence="8 9">
    <name type="scientific">Anaerococcus porci</name>
    <dbReference type="NCBI Taxonomy" id="2652269"/>
    <lineage>
        <taxon>Bacteria</taxon>
        <taxon>Bacillati</taxon>
        <taxon>Bacillota</taxon>
        <taxon>Tissierellia</taxon>
        <taxon>Tissierellales</taxon>
        <taxon>Peptoniphilaceae</taxon>
        <taxon>Anaerococcus</taxon>
    </lineage>
</organism>
<evidence type="ECO:0000256" key="6">
    <source>
        <dbReference type="SAM" id="MobiDB-lite"/>
    </source>
</evidence>
<evidence type="ECO:0000313" key="8">
    <source>
        <dbReference type="EMBL" id="MSS77649.1"/>
    </source>
</evidence>
<dbReference type="NCBIfam" id="TIGR03850">
    <property type="entry name" value="bind_CPR_0540"/>
    <property type="match status" value="1"/>
</dbReference>
<dbReference type="InterPro" id="IPR022387">
    <property type="entry name" value="Bind_CPR0540"/>
</dbReference>
<dbReference type="PROSITE" id="PS51257">
    <property type="entry name" value="PROKAR_LIPOPROTEIN"/>
    <property type="match status" value="1"/>
</dbReference>
<dbReference type="PANTHER" id="PTHR43649:SF33">
    <property type="entry name" value="POLYGALACTURONAN_RHAMNOGALACTURONAN-BINDING PROTEIN YTCQ"/>
    <property type="match status" value="1"/>
</dbReference>
<dbReference type="Pfam" id="PF01547">
    <property type="entry name" value="SBP_bac_1"/>
    <property type="match status" value="1"/>
</dbReference>
<comment type="caution">
    <text evidence="8">The sequence shown here is derived from an EMBL/GenBank/DDBJ whole genome shotgun (WGS) entry which is preliminary data.</text>
</comment>
<dbReference type="PANTHER" id="PTHR43649">
    <property type="entry name" value="ARABINOSE-BINDING PROTEIN-RELATED"/>
    <property type="match status" value="1"/>
</dbReference>